<dbReference type="InterPro" id="IPR047147">
    <property type="entry name" value="FBX5_43"/>
</dbReference>
<dbReference type="EMBL" id="JAGKHQ010000007">
    <property type="protein sequence ID" value="KAG7512626.1"/>
    <property type="molecule type" value="Genomic_DNA"/>
</dbReference>
<reference evidence="16 17" key="1">
    <citation type="journal article" date="2021" name="Sci. Rep.">
        <title>Chromosome anchoring in Senegalese sole (Solea senegalensis) reveals sex-associated markers and genome rearrangements in flatfish.</title>
        <authorList>
            <person name="Guerrero-Cozar I."/>
            <person name="Gomez-Garrido J."/>
            <person name="Berbel C."/>
            <person name="Martinez-Blanch J.F."/>
            <person name="Alioto T."/>
            <person name="Claros M.G."/>
            <person name="Gagnaire P.A."/>
            <person name="Manchado M."/>
        </authorList>
    </citation>
    <scope>NUCLEOTIDE SEQUENCE [LARGE SCALE GENOMIC DNA]</scope>
    <source>
        <strain evidence="16">Sse05_10M</strain>
    </source>
</reference>
<evidence type="ECO:0000256" key="14">
    <source>
        <dbReference type="SAM" id="MobiDB-lite"/>
    </source>
</evidence>
<keyword evidence="5" id="KW-0132">Cell division</keyword>
<dbReference type="PANTHER" id="PTHR15493">
    <property type="entry name" value="F-BOX ONLY PROTEIN 5 AND 43"/>
    <property type="match status" value="1"/>
</dbReference>
<evidence type="ECO:0000256" key="12">
    <source>
        <dbReference type="ARBA" id="ARBA00023306"/>
    </source>
</evidence>
<dbReference type="FunFam" id="2.20.25.20:FF:000006">
    <property type="entry name" value="F-box only protein 5"/>
    <property type="match status" value="1"/>
</dbReference>
<proteinExistence type="predicted"/>
<comment type="caution">
    <text evidence="16">The sequence shown here is derived from an EMBL/GenBank/DDBJ whole genome shotgun (WGS) entry which is preliminary data.</text>
</comment>
<evidence type="ECO:0000313" key="16">
    <source>
        <dbReference type="EMBL" id="KAG7512626.1"/>
    </source>
</evidence>
<evidence type="ECO:0000256" key="7">
    <source>
        <dbReference type="ARBA" id="ARBA00022771"/>
    </source>
</evidence>
<evidence type="ECO:0000256" key="1">
    <source>
        <dbReference type="ARBA" id="ARBA00004123"/>
    </source>
</evidence>
<dbReference type="InterPro" id="IPR001810">
    <property type="entry name" value="F-box_dom"/>
</dbReference>
<dbReference type="PROSITE" id="PS51872">
    <property type="entry name" value="ZF_ZBR"/>
    <property type="match status" value="1"/>
</dbReference>
<feature type="domain" description="ZBR-type" evidence="15">
    <location>
        <begin position="433"/>
        <end position="481"/>
    </location>
</feature>
<feature type="region of interest" description="Disordered" evidence="14">
    <location>
        <begin position="164"/>
        <end position="214"/>
    </location>
</feature>
<accession>A0AAV6S9G4</accession>
<dbReference type="GO" id="GO:0005737">
    <property type="term" value="C:cytoplasm"/>
    <property type="evidence" value="ECO:0007669"/>
    <property type="project" value="UniProtKB-SubCell"/>
</dbReference>
<dbReference type="InterPro" id="IPR002867">
    <property type="entry name" value="IBR_dom"/>
</dbReference>
<evidence type="ECO:0000259" key="15">
    <source>
        <dbReference type="PROSITE" id="PS51872"/>
    </source>
</evidence>
<keyword evidence="7 13" id="KW-0863">Zinc-finger</keyword>
<comment type="pathway">
    <text evidence="3">Protein modification; protein ubiquitination.</text>
</comment>
<evidence type="ECO:0000256" key="9">
    <source>
        <dbReference type="ARBA" id="ARBA00022786"/>
    </source>
</evidence>
<feature type="compositionally biased region" description="Basic and acidic residues" evidence="14">
    <location>
        <begin position="132"/>
        <end position="144"/>
    </location>
</feature>
<organism evidence="16 17">
    <name type="scientific">Solea senegalensis</name>
    <name type="common">Senegalese sole</name>
    <dbReference type="NCBI Taxonomy" id="28829"/>
    <lineage>
        <taxon>Eukaryota</taxon>
        <taxon>Metazoa</taxon>
        <taxon>Chordata</taxon>
        <taxon>Craniata</taxon>
        <taxon>Vertebrata</taxon>
        <taxon>Euteleostomi</taxon>
        <taxon>Actinopterygii</taxon>
        <taxon>Neopterygii</taxon>
        <taxon>Teleostei</taxon>
        <taxon>Neoteleostei</taxon>
        <taxon>Acanthomorphata</taxon>
        <taxon>Carangaria</taxon>
        <taxon>Pleuronectiformes</taxon>
        <taxon>Pleuronectoidei</taxon>
        <taxon>Soleidae</taxon>
        <taxon>Solea</taxon>
    </lineage>
</organism>
<evidence type="ECO:0000313" key="17">
    <source>
        <dbReference type="Proteomes" id="UP000693946"/>
    </source>
</evidence>
<dbReference type="InterPro" id="IPR044064">
    <property type="entry name" value="ZF_ZBR"/>
</dbReference>
<feature type="region of interest" description="Disordered" evidence="14">
    <location>
        <begin position="382"/>
        <end position="412"/>
    </location>
</feature>
<evidence type="ECO:0000256" key="13">
    <source>
        <dbReference type="PROSITE-ProRule" id="PRU01220"/>
    </source>
</evidence>
<evidence type="ECO:0000256" key="4">
    <source>
        <dbReference type="ARBA" id="ARBA00022490"/>
    </source>
</evidence>
<evidence type="ECO:0000256" key="6">
    <source>
        <dbReference type="ARBA" id="ARBA00022723"/>
    </source>
</evidence>
<evidence type="ECO:0000256" key="10">
    <source>
        <dbReference type="ARBA" id="ARBA00022833"/>
    </source>
</evidence>
<dbReference type="GO" id="GO:0007088">
    <property type="term" value="P:regulation of mitotic nuclear division"/>
    <property type="evidence" value="ECO:0007669"/>
    <property type="project" value="InterPro"/>
</dbReference>
<keyword evidence="10" id="KW-0862">Zinc</keyword>
<keyword evidence="9" id="KW-0833">Ubl conjugation pathway</keyword>
<protein>
    <submittedName>
        <fullName evidence="16">F-box only protein 5</fullName>
    </submittedName>
</protein>
<dbReference type="PANTHER" id="PTHR15493:SF8">
    <property type="entry name" value="F-BOX ONLY PROTEIN 5"/>
    <property type="match status" value="1"/>
</dbReference>
<gene>
    <name evidence="16" type="ORF">JOB18_035132</name>
</gene>
<dbReference type="AlphaFoldDB" id="A0AAV6S9G4"/>
<keyword evidence="6" id="KW-0479">Metal-binding</keyword>
<dbReference type="GO" id="GO:0008270">
    <property type="term" value="F:zinc ion binding"/>
    <property type="evidence" value="ECO:0007669"/>
    <property type="project" value="UniProtKB-KW"/>
</dbReference>
<sequence>MMHACAVETSSSCKVGRDKKVDAFLALPPPAGRADTCFFVLLLWLYRHLLLRSVGQLLHYANASSRSDGKRREAAVLTVYNTICKREGSTQGLHLKTSPVKEPIFAKPQCPPAAQTTVLFPLNDTTGAIHNKENSAISREHDGTLDEGLEDSGYLSLHNSRIDEHHGDEEDDHVHGKPTTTLPPSGAHQEKTVSPRKSPSKCQRRTDSGCHKVAASTPVACHRRRLLSSTPSDNHSDPNLPILNFQRDVCEKLTEGYRKNKRFDWSIVAKVAEDHILDRVIGGHMGLEYVDIFTSLLSRNMRSILANILALLGDMDLISCKKVSRTWRQIICEDNKSLNRCREAEEMHRESTSPLSKRDCGLTRDVAVSRVVLSCMQSRASASKPASSSSSASQSCRVTRRTASSQKGPAQNSQCTRFNEFMQAAGSLKQHESLRPCKRCGSPATHSSETQRAICTRSNCRFDFCTCCQEAYHSSTPCRTVQPRPHFFTSKTTPVLPGSARSKRNIRRL</sequence>
<keyword evidence="8" id="KW-0498">Mitosis</keyword>
<keyword evidence="4" id="KW-0963">Cytoplasm</keyword>
<comment type="subcellular location">
    <subcellularLocation>
        <location evidence="2">Cytoplasm</location>
    </subcellularLocation>
    <subcellularLocation>
        <location evidence="1">Nucleus</location>
    </subcellularLocation>
</comment>
<dbReference type="GO" id="GO:0005634">
    <property type="term" value="C:nucleus"/>
    <property type="evidence" value="ECO:0007669"/>
    <property type="project" value="UniProtKB-SubCell"/>
</dbReference>
<keyword evidence="17" id="KW-1185">Reference proteome</keyword>
<keyword evidence="11" id="KW-0539">Nucleus</keyword>
<feature type="compositionally biased region" description="Basic and acidic residues" evidence="14">
    <location>
        <begin position="164"/>
        <end position="175"/>
    </location>
</feature>
<feature type="region of interest" description="Disordered" evidence="14">
    <location>
        <begin position="132"/>
        <end position="151"/>
    </location>
</feature>
<dbReference type="GO" id="GO:0045835">
    <property type="term" value="P:negative regulation of meiotic nuclear division"/>
    <property type="evidence" value="ECO:0007669"/>
    <property type="project" value="InterPro"/>
</dbReference>
<name>A0AAV6S9G4_SOLSE</name>
<evidence type="ECO:0000256" key="11">
    <source>
        <dbReference type="ARBA" id="ARBA00023242"/>
    </source>
</evidence>
<dbReference type="GO" id="GO:0051301">
    <property type="term" value="P:cell division"/>
    <property type="evidence" value="ECO:0007669"/>
    <property type="project" value="UniProtKB-KW"/>
</dbReference>
<dbReference type="Proteomes" id="UP000693946">
    <property type="component" value="Linkage Group LG15"/>
</dbReference>
<dbReference type="SMART" id="SM00647">
    <property type="entry name" value="IBR"/>
    <property type="match status" value="1"/>
</dbReference>
<evidence type="ECO:0000256" key="8">
    <source>
        <dbReference type="ARBA" id="ARBA00022776"/>
    </source>
</evidence>
<evidence type="ECO:0000256" key="3">
    <source>
        <dbReference type="ARBA" id="ARBA00004906"/>
    </source>
</evidence>
<feature type="compositionally biased region" description="Polar residues" evidence="14">
    <location>
        <begin position="401"/>
        <end position="412"/>
    </location>
</feature>
<keyword evidence="12" id="KW-0131">Cell cycle</keyword>
<feature type="compositionally biased region" description="Low complexity" evidence="14">
    <location>
        <begin position="382"/>
        <end position="395"/>
    </location>
</feature>
<evidence type="ECO:0000256" key="2">
    <source>
        <dbReference type="ARBA" id="ARBA00004496"/>
    </source>
</evidence>
<evidence type="ECO:0000256" key="5">
    <source>
        <dbReference type="ARBA" id="ARBA00022618"/>
    </source>
</evidence>
<dbReference type="Pfam" id="PF00646">
    <property type="entry name" value="F-box"/>
    <property type="match status" value="1"/>
</dbReference>